<dbReference type="Proteomes" id="UP000279799">
    <property type="component" value="Chromosome"/>
</dbReference>
<keyword evidence="2" id="KW-0238">DNA-binding</keyword>
<evidence type="ECO:0000256" key="3">
    <source>
        <dbReference type="ARBA" id="ARBA00023163"/>
    </source>
</evidence>
<dbReference type="InterPro" id="IPR036390">
    <property type="entry name" value="WH_DNA-bd_sf"/>
</dbReference>
<feature type="domain" description="HTH marR-type" evidence="4">
    <location>
        <begin position="26"/>
        <end position="161"/>
    </location>
</feature>
<keyword evidence="3" id="KW-0804">Transcription</keyword>
<dbReference type="GO" id="GO:0003700">
    <property type="term" value="F:DNA-binding transcription factor activity"/>
    <property type="evidence" value="ECO:0007669"/>
    <property type="project" value="InterPro"/>
</dbReference>
<dbReference type="KEGG" id="adp:NCTC12871_00769"/>
<gene>
    <name evidence="5" type="primary">slyA</name>
    <name evidence="5" type="ORF">NCTC12871_00769</name>
</gene>
<keyword evidence="6" id="KW-1185">Reference proteome</keyword>
<protein>
    <submittedName>
        <fullName evidence="5">Salmolysin</fullName>
    </submittedName>
</protein>
<evidence type="ECO:0000259" key="4">
    <source>
        <dbReference type="PROSITE" id="PS50995"/>
    </source>
</evidence>
<evidence type="ECO:0000256" key="1">
    <source>
        <dbReference type="ARBA" id="ARBA00023015"/>
    </source>
</evidence>
<dbReference type="GO" id="GO:0003677">
    <property type="term" value="F:DNA binding"/>
    <property type="evidence" value="ECO:0007669"/>
    <property type="project" value="UniProtKB-KW"/>
</dbReference>
<accession>A0A448TTI8</accession>
<dbReference type="InterPro" id="IPR023187">
    <property type="entry name" value="Tscrpt_reg_MarR-type_CS"/>
</dbReference>
<dbReference type="RefSeq" id="WP_172594215.1">
    <property type="nucleotide sequence ID" value="NZ_LR134510.1"/>
</dbReference>
<dbReference type="Gene3D" id="1.10.10.10">
    <property type="entry name" value="Winged helix-like DNA-binding domain superfamily/Winged helix DNA-binding domain"/>
    <property type="match status" value="1"/>
</dbReference>
<dbReference type="PRINTS" id="PR00598">
    <property type="entry name" value="HTHMARR"/>
</dbReference>
<dbReference type="InterPro" id="IPR036388">
    <property type="entry name" value="WH-like_DNA-bd_sf"/>
</dbReference>
<name>A0A448TTI8_9PAST</name>
<evidence type="ECO:0000256" key="2">
    <source>
        <dbReference type="ARBA" id="ARBA00023125"/>
    </source>
</evidence>
<evidence type="ECO:0000313" key="6">
    <source>
        <dbReference type="Proteomes" id="UP000279799"/>
    </source>
</evidence>
<dbReference type="EMBL" id="LR134510">
    <property type="protein sequence ID" value="VEJ09320.1"/>
    <property type="molecule type" value="Genomic_DNA"/>
</dbReference>
<proteinExistence type="predicted"/>
<dbReference type="SMART" id="SM00347">
    <property type="entry name" value="HTH_MARR"/>
    <property type="match status" value="1"/>
</dbReference>
<dbReference type="Pfam" id="PF01047">
    <property type="entry name" value="MarR"/>
    <property type="match status" value="1"/>
</dbReference>
<evidence type="ECO:0000313" key="5">
    <source>
        <dbReference type="EMBL" id="VEJ09320.1"/>
    </source>
</evidence>
<dbReference type="SUPFAM" id="SSF46785">
    <property type="entry name" value="Winged helix' DNA-binding domain"/>
    <property type="match status" value="1"/>
</dbReference>
<dbReference type="PROSITE" id="PS50995">
    <property type="entry name" value="HTH_MARR_2"/>
    <property type="match status" value="1"/>
</dbReference>
<dbReference type="AlphaFoldDB" id="A0A448TTI8"/>
<reference evidence="5 6" key="1">
    <citation type="submission" date="2018-12" db="EMBL/GenBank/DDBJ databases">
        <authorList>
            <consortium name="Pathogen Informatics"/>
        </authorList>
    </citation>
    <scope>NUCLEOTIDE SEQUENCE [LARGE SCALE GENOMIC DNA]</scope>
    <source>
        <strain evidence="5 6">NCTC12871</strain>
    </source>
</reference>
<dbReference type="InterPro" id="IPR000835">
    <property type="entry name" value="HTH_MarR-typ"/>
</dbReference>
<organism evidence="5 6">
    <name type="scientific">Actinobacillus delphinicola</name>
    <dbReference type="NCBI Taxonomy" id="51161"/>
    <lineage>
        <taxon>Bacteria</taxon>
        <taxon>Pseudomonadati</taxon>
        <taxon>Pseudomonadota</taxon>
        <taxon>Gammaproteobacteria</taxon>
        <taxon>Pasteurellales</taxon>
        <taxon>Pasteurellaceae</taxon>
        <taxon>Actinobacillus</taxon>
    </lineage>
</organism>
<dbReference type="PANTHER" id="PTHR42756">
    <property type="entry name" value="TRANSCRIPTIONAL REGULATOR, MARR"/>
    <property type="match status" value="1"/>
</dbReference>
<sequence length="166" mass="19716">MKYTFNDQEKLIRRTAGNKASLMPVEDLILVRLMTNFTALYKEHRTKLLQQFELNETQFLALTLIYYQQNRSIQPSILSEMLGSSRTNITRVSDDLEKKGWIERQLMKSDRRAYLLNLTDKGINVLEEFLPHQWKLISDIFSIITPEEREFLQVILRKLTNHIEQI</sequence>
<dbReference type="PANTHER" id="PTHR42756:SF1">
    <property type="entry name" value="TRANSCRIPTIONAL REPRESSOR OF EMRAB OPERON"/>
    <property type="match status" value="1"/>
</dbReference>
<keyword evidence="1" id="KW-0805">Transcription regulation</keyword>
<dbReference type="PROSITE" id="PS01117">
    <property type="entry name" value="HTH_MARR_1"/>
    <property type="match status" value="1"/>
</dbReference>